<dbReference type="Proteomes" id="UP001198962">
    <property type="component" value="Unassembled WGS sequence"/>
</dbReference>
<dbReference type="EMBL" id="JAJEPU010000002">
    <property type="protein sequence ID" value="MCC2163568.1"/>
    <property type="molecule type" value="Genomic_DNA"/>
</dbReference>
<evidence type="ECO:0000313" key="3">
    <source>
        <dbReference type="Proteomes" id="UP001198962"/>
    </source>
</evidence>
<accession>A0AAE3AQ08</accession>
<comment type="caution">
    <text evidence="2">The sequence shown here is derived from an EMBL/GenBank/DDBJ whole genome shotgun (WGS) entry which is preliminary data.</text>
</comment>
<protein>
    <submittedName>
        <fullName evidence="2">Uncharacterized protein</fullName>
    </submittedName>
</protein>
<feature type="signal peptide" evidence="1">
    <location>
        <begin position="1"/>
        <end position="24"/>
    </location>
</feature>
<evidence type="ECO:0000256" key="1">
    <source>
        <dbReference type="SAM" id="SignalP"/>
    </source>
</evidence>
<gene>
    <name evidence="2" type="ORF">LKD32_01500</name>
</gene>
<organism evidence="2 3">
    <name type="scientific">Brotaphodocola catenula</name>
    <dbReference type="NCBI Taxonomy" id="2885361"/>
    <lineage>
        <taxon>Bacteria</taxon>
        <taxon>Bacillati</taxon>
        <taxon>Bacillota</taxon>
        <taxon>Clostridia</taxon>
        <taxon>Lachnospirales</taxon>
        <taxon>Lachnospiraceae</taxon>
        <taxon>Brotaphodocola</taxon>
    </lineage>
</organism>
<keyword evidence="1" id="KW-0732">Signal</keyword>
<dbReference type="RefSeq" id="WP_308450401.1">
    <property type="nucleotide sequence ID" value="NZ_JAJEPU010000002.1"/>
</dbReference>
<proteinExistence type="predicted"/>
<feature type="chain" id="PRO_5042276908" evidence="1">
    <location>
        <begin position="25"/>
        <end position="453"/>
    </location>
</feature>
<name>A0AAE3AQ08_9FIRM</name>
<reference evidence="2" key="1">
    <citation type="submission" date="2021-10" db="EMBL/GenBank/DDBJ databases">
        <title>Anaerobic single-cell dispensing facilitates the cultivation of human gut bacteria.</title>
        <authorList>
            <person name="Afrizal A."/>
        </authorList>
    </citation>
    <scope>NUCLEOTIDE SEQUENCE</scope>
    <source>
        <strain evidence="2">CLA-AA-H274</strain>
    </source>
</reference>
<sequence length="453" mass="49146">MMKPLHTFFSALLLSISVLTPAYGADTDATAVPTSPVITSSRGILKPKDILSTSTSIPETVYRPGIYQVGTDLPAGEYMIFTLTNGIKGSYSILSDLSDEAQVLDHASFPYNSIVTLSEGQVLKLTRCSASPIAEVPQIDHFYGNMYKIGYHIPAGTYRLKRAKNAQAGVAFTLAWPSNTYDCVIDYMEVKDNAVITVHEGEYLQLEDCLLASTASAEDIKRYRIPTASETAIAEEEALKRQQTSPILVSGDLVAGLSTSTSKPETIYPADTYLVGSDLPVGEYVLLSTGEEPGVYMISDKADPDKHEDLIDYGGIQTDAIVAVKEGEYLTFENATASPIEEVPNLDYRSATEFKVGVHIPAGTWYFVTDDPDNTGIVFVMSATRRQYKDMLSMKYIDTTPVPITLEKGQYLLMMNCRFTAQTSSASGPGADLASGVNSAIQTLLDAIKQFGA</sequence>
<evidence type="ECO:0000313" key="2">
    <source>
        <dbReference type="EMBL" id="MCC2163568.1"/>
    </source>
</evidence>
<keyword evidence="3" id="KW-1185">Reference proteome</keyword>
<dbReference type="AlphaFoldDB" id="A0AAE3AQ08"/>